<protein>
    <submittedName>
        <fullName evidence="1">Uncharacterized protein</fullName>
    </submittedName>
</protein>
<reference evidence="1 2" key="1">
    <citation type="submission" date="2018-08" db="EMBL/GenBank/DDBJ databases">
        <title>Chitinophaga sp. K20C18050901, a novel bacterium isolated from forest soil.</title>
        <authorList>
            <person name="Wang C."/>
        </authorList>
    </citation>
    <scope>NUCLEOTIDE SEQUENCE [LARGE SCALE GENOMIC DNA]</scope>
    <source>
        <strain evidence="1 2">K20C18050901</strain>
    </source>
</reference>
<sequence>MAWSISITPEGWNEIYEACHGCEKHFLLEAINETAIQKGIPGISEDAAKEISHEALANIVFEIIQETDTCDNGGFKYWIDPKGFYKIDLQLRR</sequence>
<gene>
    <name evidence="1" type="ORF">DXN04_14110</name>
</gene>
<keyword evidence="2" id="KW-1185">Reference proteome</keyword>
<comment type="caution">
    <text evidence="1">The sequence shown here is derived from an EMBL/GenBank/DDBJ whole genome shotgun (WGS) entry which is preliminary data.</text>
</comment>
<organism evidence="1 2">
    <name type="scientific">Chitinophaga silvisoli</name>
    <dbReference type="NCBI Taxonomy" id="2291814"/>
    <lineage>
        <taxon>Bacteria</taxon>
        <taxon>Pseudomonadati</taxon>
        <taxon>Bacteroidota</taxon>
        <taxon>Chitinophagia</taxon>
        <taxon>Chitinophagales</taxon>
        <taxon>Chitinophagaceae</taxon>
        <taxon>Chitinophaga</taxon>
    </lineage>
</organism>
<proteinExistence type="predicted"/>
<evidence type="ECO:0000313" key="1">
    <source>
        <dbReference type="EMBL" id="RFM34412.1"/>
    </source>
</evidence>
<dbReference type="AlphaFoldDB" id="A0A3E1P2L5"/>
<dbReference type="EMBL" id="QTJV01000004">
    <property type="protein sequence ID" value="RFM34412.1"/>
    <property type="molecule type" value="Genomic_DNA"/>
</dbReference>
<evidence type="ECO:0000313" key="2">
    <source>
        <dbReference type="Proteomes" id="UP000261174"/>
    </source>
</evidence>
<dbReference type="RefSeq" id="WP_116853996.1">
    <property type="nucleotide sequence ID" value="NZ_QTJV01000004.1"/>
</dbReference>
<name>A0A3E1P2L5_9BACT</name>
<dbReference type="OrthoDB" id="676874at2"/>
<dbReference type="Proteomes" id="UP000261174">
    <property type="component" value="Unassembled WGS sequence"/>
</dbReference>
<accession>A0A3E1P2L5</accession>